<accession>A0A8H6S0J3</accession>
<dbReference type="Proteomes" id="UP000613580">
    <property type="component" value="Unassembled WGS sequence"/>
</dbReference>
<evidence type="ECO:0000313" key="2">
    <source>
        <dbReference type="Proteomes" id="UP000613580"/>
    </source>
</evidence>
<dbReference type="OrthoDB" id="3221235at2759"/>
<organism evidence="1 2">
    <name type="scientific">Mycena chlorophos</name>
    <name type="common">Agaric fungus</name>
    <name type="synonym">Agaricus chlorophos</name>
    <dbReference type="NCBI Taxonomy" id="658473"/>
    <lineage>
        <taxon>Eukaryota</taxon>
        <taxon>Fungi</taxon>
        <taxon>Dikarya</taxon>
        <taxon>Basidiomycota</taxon>
        <taxon>Agaricomycotina</taxon>
        <taxon>Agaricomycetes</taxon>
        <taxon>Agaricomycetidae</taxon>
        <taxon>Agaricales</taxon>
        <taxon>Marasmiineae</taxon>
        <taxon>Mycenaceae</taxon>
        <taxon>Mycena</taxon>
    </lineage>
</organism>
<sequence>MSRRRVSCLQLSCLFPRREITMSFSDIPAVPNNPWPELLSTNVAPTLAQADVIRAGVDVAEQGIPLVDSQLARLRRIIQELTTHRQQLQDFASAHRSVLSVLRQVPEDVWTEILLSAIATQTRDRETQARRYKHLCELSSVCRSWRNIIVCSPAFWTQVYVGTRWEVGPPPSVMERRNSWDTGPRLDNLAQRTALQLARSGQMPLKVHVDIHGTP</sequence>
<dbReference type="SUPFAM" id="SSF81383">
    <property type="entry name" value="F-box domain"/>
    <property type="match status" value="1"/>
</dbReference>
<dbReference type="Gene3D" id="1.20.1280.50">
    <property type="match status" value="1"/>
</dbReference>
<protein>
    <recommendedName>
        <fullName evidence="3">F-box domain-containing protein</fullName>
    </recommendedName>
</protein>
<evidence type="ECO:0000313" key="1">
    <source>
        <dbReference type="EMBL" id="KAF7289677.1"/>
    </source>
</evidence>
<gene>
    <name evidence="1" type="ORF">HMN09_01330300</name>
</gene>
<dbReference type="AlphaFoldDB" id="A0A8H6S0J3"/>
<name>A0A8H6S0J3_MYCCL</name>
<reference evidence="1" key="1">
    <citation type="submission" date="2020-05" db="EMBL/GenBank/DDBJ databases">
        <title>Mycena genomes resolve the evolution of fungal bioluminescence.</title>
        <authorList>
            <person name="Tsai I.J."/>
        </authorList>
    </citation>
    <scope>NUCLEOTIDE SEQUENCE</scope>
    <source>
        <strain evidence="1">110903Hualien_Pintung</strain>
    </source>
</reference>
<evidence type="ECO:0008006" key="3">
    <source>
        <dbReference type="Google" id="ProtNLM"/>
    </source>
</evidence>
<dbReference type="EMBL" id="JACAZE010000028">
    <property type="protein sequence ID" value="KAF7289677.1"/>
    <property type="molecule type" value="Genomic_DNA"/>
</dbReference>
<keyword evidence="2" id="KW-1185">Reference proteome</keyword>
<proteinExistence type="predicted"/>
<dbReference type="InterPro" id="IPR036047">
    <property type="entry name" value="F-box-like_dom_sf"/>
</dbReference>
<comment type="caution">
    <text evidence="1">The sequence shown here is derived from an EMBL/GenBank/DDBJ whole genome shotgun (WGS) entry which is preliminary data.</text>
</comment>